<dbReference type="GO" id="GO:0016020">
    <property type="term" value="C:membrane"/>
    <property type="evidence" value="ECO:0007669"/>
    <property type="project" value="TreeGrafter"/>
</dbReference>
<dbReference type="InterPro" id="IPR042099">
    <property type="entry name" value="ANL_N_sf"/>
</dbReference>
<dbReference type="Gene3D" id="3.40.50.12780">
    <property type="entry name" value="N-terminal domain of ligase-like"/>
    <property type="match status" value="1"/>
</dbReference>
<dbReference type="AlphaFoldDB" id="A0A0D0B847"/>
<keyword evidence="3" id="KW-1185">Reference proteome</keyword>
<evidence type="ECO:0000259" key="1">
    <source>
        <dbReference type="Pfam" id="PF00501"/>
    </source>
</evidence>
<dbReference type="SUPFAM" id="SSF56801">
    <property type="entry name" value="Acetyl-CoA synthetase-like"/>
    <property type="match status" value="1"/>
</dbReference>
<evidence type="ECO:0000313" key="3">
    <source>
        <dbReference type="Proteomes" id="UP000053593"/>
    </source>
</evidence>
<evidence type="ECO:0000313" key="2">
    <source>
        <dbReference type="EMBL" id="KIK59720.1"/>
    </source>
</evidence>
<reference evidence="2 3" key="1">
    <citation type="submission" date="2014-04" db="EMBL/GenBank/DDBJ databases">
        <title>Evolutionary Origins and Diversification of the Mycorrhizal Mutualists.</title>
        <authorList>
            <consortium name="DOE Joint Genome Institute"/>
            <consortium name="Mycorrhizal Genomics Consortium"/>
            <person name="Kohler A."/>
            <person name="Kuo A."/>
            <person name="Nagy L.G."/>
            <person name="Floudas D."/>
            <person name="Copeland A."/>
            <person name="Barry K.W."/>
            <person name="Cichocki N."/>
            <person name="Veneault-Fourrey C."/>
            <person name="LaButti K."/>
            <person name="Lindquist E.A."/>
            <person name="Lipzen A."/>
            <person name="Lundell T."/>
            <person name="Morin E."/>
            <person name="Murat C."/>
            <person name="Riley R."/>
            <person name="Ohm R."/>
            <person name="Sun H."/>
            <person name="Tunlid A."/>
            <person name="Henrissat B."/>
            <person name="Grigoriev I.V."/>
            <person name="Hibbett D.S."/>
            <person name="Martin F."/>
        </authorList>
    </citation>
    <scope>NUCLEOTIDE SEQUENCE [LARGE SCALE GENOMIC DNA]</scope>
    <source>
        <strain evidence="2 3">FD-317 M1</strain>
    </source>
</reference>
<dbReference type="InterPro" id="IPR000873">
    <property type="entry name" value="AMP-dep_synth/lig_dom"/>
</dbReference>
<protein>
    <recommendedName>
        <fullName evidence="1">AMP-dependent synthetase/ligase domain-containing protein</fullName>
    </recommendedName>
</protein>
<dbReference type="GO" id="GO:0005783">
    <property type="term" value="C:endoplasmic reticulum"/>
    <property type="evidence" value="ECO:0007669"/>
    <property type="project" value="TreeGrafter"/>
</dbReference>
<dbReference type="Pfam" id="PF00501">
    <property type="entry name" value="AMP-binding"/>
    <property type="match status" value="1"/>
</dbReference>
<dbReference type="PANTHER" id="PTHR43272:SF11">
    <property type="entry name" value="AMP-DEPENDENT SYNTHETASE_LIGASE DOMAIN-CONTAINING PROTEIN"/>
    <property type="match status" value="1"/>
</dbReference>
<organism evidence="2 3">
    <name type="scientific">Collybiopsis luxurians FD-317 M1</name>
    <dbReference type="NCBI Taxonomy" id="944289"/>
    <lineage>
        <taxon>Eukaryota</taxon>
        <taxon>Fungi</taxon>
        <taxon>Dikarya</taxon>
        <taxon>Basidiomycota</taxon>
        <taxon>Agaricomycotina</taxon>
        <taxon>Agaricomycetes</taxon>
        <taxon>Agaricomycetidae</taxon>
        <taxon>Agaricales</taxon>
        <taxon>Marasmiineae</taxon>
        <taxon>Omphalotaceae</taxon>
        <taxon>Collybiopsis</taxon>
        <taxon>Collybiopsis luxurians</taxon>
    </lineage>
</organism>
<feature type="domain" description="AMP-dependent synthetase/ligase" evidence="1">
    <location>
        <begin position="101"/>
        <end position="524"/>
    </location>
</feature>
<accession>A0A0D0B847</accession>
<dbReference type="Proteomes" id="UP000053593">
    <property type="component" value="Unassembled WGS sequence"/>
</dbReference>
<dbReference type="HOGENOM" id="CLU_502652_0_0_1"/>
<dbReference type="EMBL" id="KN834778">
    <property type="protein sequence ID" value="KIK59720.1"/>
    <property type="molecule type" value="Genomic_DNA"/>
</dbReference>
<dbReference type="GO" id="GO:0004467">
    <property type="term" value="F:long-chain fatty acid-CoA ligase activity"/>
    <property type="evidence" value="ECO:0007669"/>
    <property type="project" value="TreeGrafter"/>
</dbReference>
<proteinExistence type="predicted"/>
<sequence length="573" mass="61669">MALSVSDLFVTDDLTILLGLIAGTVFLLRTFYRPQPLVHPILLGRQSEVARVRNPGESAVYRNYGTGLMNRFPVRPHKDVQVLTDLIRSENDSPRTLWSIKITNNALQDRIASFGTGFLRLTGLHGQESNVLLLLNDCIEFLITDLALASHSIPSMTLTATNLLSPILDTHPPSAIITHAEFLPTLLELIYDAGEGKHHIIVVVGEPSARVMASVASNVKVLVWADVEREGFKVEKIMSPLPKPSDVFTVSYFADPNGQIQGTQLTHQNVTAGVAAVHSLFPVSTLLSSLDTIVSSHSMGSAYGRAIVYTAIFEGTSFATTESSKLFRVDEVTVKQDVADVLSAQLYSIPSATILFVKPSHVEALVESILREAQKSAVLNAFAWRHKIAGINEGFVSKDTLWDRLVYDSARARVIGEGAGTVRTVIVGEGLLAARLLTPARIAFSCHVINALTHPTVVGPIFASNALDLQDFSTIKEDLSTSLAHVGPPTVSIEAKLLSVNDTEVEAGGNPSGILVVRGPTVGKQLSNEEMESASGYVNVHAGESGSNDDEDGWTNLGVKLLAQTNGTFRVLA</sequence>
<dbReference type="OrthoDB" id="1700726at2759"/>
<dbReference type="PANTHER" id="PTHR43272">
    <property type="entry name" value="LONG-CHAIN-FATTY-ACID--COA LIGASE"/>
    <property type="match status" value="1"/>
</dbReference>
<gene>
    <name evidence="2" type="ORF">GYMLUDRAFT_244936</name>
</gene>
<name>A0A0D0B847_9AGAR</name>